<feature type="transmembrane region" description="Helical" evidence="1">
    <location>
        <begin position="468"/>
        <end position="490"/>
    </location>
</feature>
<feature type="transmembrane region" description="Helical" evidence="1">
    <location>
        <begin position="12"/>
        <end position="36"/>
    </location>
</feature>
<keyword evidence="3" id="KW-1185">Reference proteome</keyword>
<evidence type="ECO:0000256" key="1">
    <source>
        <dbReference type="SAM" id="Phobius"/>
    </source>
</evidence>
<dbReference type="Proteomes" id="UP000192042">
    <property type="component" value="Chromosome I"/>
</dbReference>
<feature type="transmembrane region" description="Helical" evidence="1">
    <location>
        <begin position="135"/>
        <end position="157"/>
    </location>
</feature>
<organism evidence="2 3">
    <name type="scientific">Nitrospira japonica</name>
    <dbReference type="NCBI Taxonomy" id="1325564"/>
    <lineage>
        <taxon>Bacteria</taxon>
        <taxon>Pseudomonadati</taxon>
        <taxon>Nitrospirota</taxon>
        <taxon>Nitrospiria</taxon>
        <taxon>Nitrospirales</taxon>
        <taxon>Nitrospiraceae</taxon>
        <taxon>Nitrospira</taxon>
    </lineage>
</organism>
<evidence type="ECO:0000313" key="3">
    <source>
        <dbReference type="Proteomes" id="UP000192042"/>
    </source>
</evidence>
<keyword evidence="2" id="KW-0808">Transferase</keyword>
<keyword evidence="2" id="KW-0418">Kinase</keyword>
<protein>
    <submittedName>
        <fullName evidence="2">Aspartate kinase</fullName>
        <ecNumber evidence="2">2.7.2.4</ecNumber>
    </submittedName>
</protein>
<dbReference type="STRING" id="1325564.NSJP_3953"/>
<keyword evidence="1" id="KW-0812">Transmembrane</keyword>
<dbReference type="PANTHER" id="PTHR34219:SF4">
    <property type="entry name" value="PEPSY DOMAIN-CONTAINING PROTEIN"/>
    <property type="match status" value="1"/>
</dbReference>
<evidence type="ECO:0000313" key="2">
    <source>
        <dbReference type="EMBL" id="SLM50120.1"/>
    </source>
</evidence>
<gene>
    <name evidence="2" type="ORF">NSJP_3953</name>
</gene>
<name>A0A1W1IAU5_9BACT</name>
<feature type="transmembrane region" description="Helical" evidence="1">
    <location>
        <begin position="375"/>
        <end position="394"/>
    </location>
</feature>
<dbReference type="PANTHER" id="PTHR34219">
    <property type="entry name" value="IRON-REGULATED INNER MEMBRANE PROTEIN-RELATED"/>
    <property type="match status" value="1"/>
</dbReference>
<dbReference type="RefSeq" id="WP_080888270.1">
    <property type="nucleotide sequence ID" value="NZ_LT828648.1"/>
</dbReference>
<dbReference type="KEGG" id="nja:NSJP_3953"/>
<dbReference type="GO" id="GO:0004072">
    <property type="term" value="F:aspartate kinase activity"/>
    <property type="evidence" value="ECO:0007669"/>
    <property type="project" value="UniProtKB-EC"/>
</dbReference>
<dbReference type="EMBL" id="LT828648">
    <property type="protein sequence ID" value="SLM50120.1"/>
    <property type="molecule type" value="Genomic_DNA"/>
</dbReference>
<proteinExistence type="predicted"/>
<feature type="transmembrane region" description="Helical" evidence="1">
    <location>
        <begin position="406"/>
        <end position="426"/>
    </location>
</feature>
<dbReference type="EC" id="2.7.2.4" evidence="2"/>
<feature type="transmembrane region" description="Helical" evidence="1">
    <location>
        <begin position="187"/>
        <end position="208"/>
    </location>
</feature>
<accession>A0A1W1IAU5</accession>
<feature type="transmembrane region" description="Helical" evidence="1">
    <location>
        <begin position="438"/>
        <end position="462"/>
    </location>
</feature>
<feature type="transmembrane region" description="Helical" evidence="1">
    <location>
        <begin position="334"/>
        <end position="355"/>
    </location>
</feature>
<keyword evidence="1" id="KW-0472">Membrane</keyword>
<sequence>MKDSFTQSMDWLHTWAGLVFGWLLFAIFLTGTLTVFDKEITYWMQPELHGVRPSPVNLQAAGDQLARLAPRAEEWWIELPHFRTPEVTISWQNPGEKDQGQRKLDPGTGEILTVRDTRGGDFFYRFHYQLHLERLGTWIVGAAALVMLVTLIAGIVIHRRIFKDFFTFRPEASYHRSWLDAHNATGVLLLPFHFVITFTGLVIFWMIYVPGGVDALYGGAFEEMLVEVEERLDRQRADVPAPLNSLAALERQARTHWNGGTTEWVQVKHPGDVHALVDVMRRADDRLALISDRVTFDGTTGEVLKVWKGGKPAFLTYSVLIGLHYLWFDHLTIRWLYFLMGLTGSATIATGLLLWLIKRKEQHAENHKTHRIVEILNVAVIAGLPVAIAGFFWGNRLWPWDLPERATWEMRTFFLLWILCGVHGLLRRDSLRAWKEQLTVAALLFVLLPLLNLMTTSSHIFVTLPAGNWRLASVDLVCFITGTLLFGIAWRTVKASRSLPQAISTPMTEAGHG</sequence>
<keyword evidence="1" id="KW-1133">Transmembrane helix</keyword>
<reference evidence="2 3" key="1">
    <citation type="submission" date="2017-03" db="EMBL/GenBank/DDBJ databases">
        <authorList>
            <person name="Afonso C.L."/>
            <person name="Miller P.J."/>
            <person name="Scott M.A."/>
            <person name="Spackman E."/>
            <person name="Goraichik I."/>
            <person name="Dimitrov K.M."/>
            <person name="Suarez D.L."/>
            <person name="Swayne D.E."/>
        </authorList>
    </citation>
    <scope>NUCLEOTIDE SEQUENCE [LARGE SCALE GENOMIC DNA]</scope>
    <source>
        <strain evidence="2">Genome sequencing of Nitrospira japonica strain NJ11</strain>
    </source>
</reference>
<dbReference type="AlphaFoldDB" id="A0A1W1IAU5"/>
<dbReference type="OrthoDB" id="9776609at2"/>
<dbReference type="InterPro" id="IPR005625">
    <property type="entry name" value="PepSY-ass_TM"/>
</dbReference>
<dbReference type="Pfam" id="PF03929">
    <property type="entry name" value="PepSY_TM"/>
    <property type="match status" value="1"/>
</dbReference>